<feature type="domain" description="Mannitol dehydrogenase C-terminal" evidence="3">
    <location>
        <begin position="271"/>
        <end position="408"/>
    </location>
</feature>
<dbReference type="Pfam" id="PF08125">
    <property type="entry name" value="Mannitol_dh_C"/>
    <property type="match status" value="1"/>
</dbReference>
<keyword evidence="5" id="KW-1185">Reference proteome</keyword>
<accession>A0A437J4T2</accession>
<dbReference type="Proteomes" id="UP000282977">
    <property type="component" value="Unassembled WGS sequence"/>
</dbReference>
<sequence length="448" mass="48101">MSMRLSLATLDRIRPGVTRPPFDPARLGTGIVHLGIGAFHRAHQGVFTEDAVIADGGAWGITGVSLRRPDVPATLVPQDGLYTVETLDTVPRYRVMGIVRQALTATAQQAEVLAALAAPTTHVVTLTVTEKGYVRDPARPAVPGRPWTAMDWLVEGLALRHAAGTAPFTVVSCDNLQNNGEKLRAGVIAIAQERDAALARWIATEIGFPNTMIDSIVPATDAASAARVAAAIGMIDHASVQREPFGQWAIEDRFTGPRPAWDKVGVDIVADVTPFERLKLHVLNATHSTLAYMGLARGHLYVLHAIADPGLLGFVERLVHEEIAPALAPLDVAAYWRTVHARYENPMVDHALEQIAQDGSAKLAQRLFPLLTANARNGLPTACMAKVVDAWLAFARSREHVIDPQAAAFAAWRTGEATLATAVADPALFPDAFRNDRAVRSAMGLADT</sequence>
<dbReference type="InterPro" id="IPR013118">
    <property type="entry name" value="Mannitol_DH_C"/>
</dbReference>
<evidence type="ECO:0000259" key="3">
    <source>
        <dbReference type="Pfam" id="PF08125"/>
    </source>
</evidence>
<gene>
    <name evidence="4" type="ORF">ENE74_13530</name>
</gene>
<dbReference type="SUPFAM" id="SSF48179">
    <property type="entry name" value="6-phosphogluconate dehydrogenase C-terminal domain-like"/>
    <property type="match status" value="1"/>
</dbReference>
<feature type="domain" description="Mannitol dehydrogenase N-terminal" evidence="2">
    <location>
        <begin position="30"/>
        <end position="263"/>
    </location>
</feature>
<dbReference type="InterPro" id="IPR013328">
    <property type="entry name" value="6PGD_dom2"/>
</dbReference>
<dbReference type="InterPro" id="IPR000669">
    <property type="entry name" value="Mannitol_DH"/>
</dbReference>
<dbReference type="EMBL" id="RZUL01000005">
    <property type="protein sequence ID" value="RVT39771.1"/>
    <property type="molecule type" value="Genomic_DNA"/>
</dbReference>
<dbReference type="Gene3D" id="3.40.50.720">
    <property type="entry name" value="NAD(P)-binding Rossmann-like Domain"/>
    <property type="match status" value="1"/>
</dbReference>
<protein>
    <submittedName>
        <fullName evidence="4">Mannitol dehydrogenase family protein</fullName>
    </submittedName>
</protein>
<evidence type="ECO:0000313" key="4">
    <source>
        <dbReference type="EMBL" id="RVT39771.1"/>
    </source>
</evidence>
<evidence type="ECO:0000259" key="2">
    <source>
        <dbReference type="Pfam" id="PF01232"/>
    </source>
</evidence>
<dbReference type="InterPro" id="IPR008927">
    <property type="entry name" value="6-PGluconate_DH-like_C_sf"/>
</dbReference>
<keyword evidence="1" id="KW-0560">Oxidoreductase</keyword>
<proteinExistence type="predicted"/>
<dbReference type="Gene3D" id="1.10.1040.10">
    <property type="entry name" value="N-(1-d-carboxylethyl)-l-norvaline Dehydrogenase, domain 2"/>
    <property type="match status" value="1"/>
</dbReference>
<dbReference type="PANTHER" id="PTHR43362:SF1">
    <property type="entry name" value="MANNITOL DEHYDROGENASE 2-RELATED"/>
    <property type="match status" value="1"/>
</dbReference>
<reference evidence="4 5" key="1">
    <citation type="submission" date="2019-01" db="EMBL/GenBank/DDBJ databases">
        <authorList>
            <person name="Chen W.-M."/>
        </authorList>
    </citation>
    <scope>NUCLEOTIDE SEQUENCE [LARGE SCALE GENOMIC DNA]</scope>
    <source>
        <strain evidence="4 5">TLA-22</strain>
    </source>
</reference>
<dbReference type="GO" id="GO:0016616">
    <property type="term" value="F:oxidoreductase activity, acting on the CH-OH group of donors, NAD or NADP as acceptor"/>
    <property type="evidence" value="ECO:0007669"/>
    <property type="project" value="TreeGrafter"/>
</dbReference>
<organism evidence="4 5">
    <name type="scientific">Sphingobium algorifonticola</name>
    <dbReference type="NCBI Taxonomy" id="2008318"/>
    <lineage>
        <taxon>Bacteria</taxon>
        <taxon>Pseudomonadati</taxon>
        <taxon>Pseudomonadota</taxon>
        <taxon>Alphaproteobacteria</taxon>
        <taxon>Sphingomonadales</taxon>
        <taxon>Sphingomonadaceae</taxon>
        <taxon>Sphingobium</taxon>
    </lineage>
</organism>
<name>A0A437J4T2_9SPHN</name>
<dbReference type="InterPro" id="IPR013131">
    <property type="entry name" value="Mannitol_DH_N"/>
</dbReference>
<evidence type="ECO:0000313" key="5">
    <source>
        <dbReference type="Proteomes" id="UP000282977"/>
    </source>
</evidence>
<dbReference type="PANTHER" id="PTHR43362">
    <property type="entry name" value="MANNITOL DEHYDROGENASE DSF1-RELATED"/>
    <property type="match status" value="1"/>
</dbReference>
<dbReference type="InterPro" id="IPR050988">
    <property type="entry name" value="Mannitol_DH/Oxidoreductase"/>
</dbReference>
<comment type="caution">
    <text evidence="4">The sequence shown here is derived from an EMBL/GenBank/DDBJ whole genome shotgun (WGS) entry which is preliminary data.</text>
</comment>
<dbReference type="AlphaFoldDB" id="A0A437J4T2"/>
<dbReference type="InterPro" id="IPR036291">
    <property type="entry name" value="NAD(P)-bd_dom_sf"/>
</dbReference>
<evidence type="ECO:0000256" key="1">
    <source>
        <dbReference type="ARBA" id="ARBA00023002"/>
    </source>
</evidence>
<dbReference type="Pfam" id="PF01232">
    <property type="entry name" value="Mannitol_dh"/>
    <property type="match status" value="1"/>
</dbReference>
<dbReference type="PRINTS" id="PR00084">
    <property type="entry name" value="MTLDHDRGNASE"/>
</dbReference>
<dbReference type="OrthoDB" id="271711at2"/>
<dbReference type="SUPFAM" id="SSF51735">
    <property type="entry name" value="NAD(P)-binding Rossmann-fold domains"/>
    <property type="match status" value="1"/>
</dbReference>